<dbReference type="InterPro" id="IPR036940">
    <property type="entry name" value="PI3/4_kinase_cat_sf"/>
</dbReference>
<evidence type="ECO:0000256" key="2">
    <source>
        <dbReference type="ARBA" id="ARBA00022912"/>
    </source>
</evidence>
<protein>
    <submittedName>
        <fullName evidence="6">Dual specificity protein phosphatase PHS1</fullName>
    </submittedName>
</protein>
<evidence type="ECO:0000256" key="3">
    <source>
        <dbReference type="SAM" id="MobiDB-lite"/>
    </source>
</evidence>
<dbReference type="PROSITE" id="PS50056">
    <property type="entry name" value="TYR_PHOSPHATASE_2"/>
    <property type="match status" value="1"/>
</dbReference>
<dbReference type="InterPro" id="IPR029021">
    <property type="entry name" value="Prot-tyrosine_phosphatase-like"/>
</dbReference>
<evidence type="ECO:0000256" key="1">
    <source>
        <dbReference type="ARBA" id="ARBA00022801"/>
    </source>
</evidence>
<dbReference type="GO" id="GO:0043622">
    <property type="term" value="P:cortical microtubule organization"/>
    <property type="evidence" value="ECO:0007669"/>
    <property type="project" value="InterPro"/>
</dbReference>
<dbReference type="Gene3D" id="1.10.1070.11">
    <property type="entry name" value="Phosphatidylinositol 3-/4-kinase, catalytic domain"/>
    <property type="match status" value="1"/>
</dbReference>
<dbReference type="SUPFAM" id="SSF56112">
    <property type="entry name" value="Protein kinase-like (PK-like)"/>
    <property type="match status" value="1"/>
</dbReference>
<keyword evidence="2" id="KW-0904">Protein phosphatase</keyword>
<dbReference type="InterPro" id="IPR035010">
    <property type="entry name" value="PHS1"/>
</dbReference>
<dbReference type="InterPro" id="IPR000340">
    <property type="entry name" value="Dual-sp_phosphatase_cat-dom"/>
</dbReference>
<dbReference type="InterPro" id="IPR016130">
    <property type="entry name" value="Tyr_Pase_AS"/>
</dbReference>
<dbReference type="InterPro" id="IPR000387">
    <property type="entry name" value="Tyr_Pase_dom"/>
</dbReference>
<feature type="domain" description="Tyrosine-protein phosphatase" evidence="4">
    <location>
        <begin position="509"/>
        <end position="654"/>
    </location>
</feature>
<accession>A0A6A3BKC0</accession>
<dbReference type="InterPro" id="IPR015275">
    <property type="entry name" value="Actin-fragmin_kin_cat_dom"/>
</dbReference>
<comment type="caution">
    <text evidence="6">The sequence shown here is derived from an EMBL/GenBank/DDBJ whole genome shotgun (WGS) entry which is preliminary data.</text>
</comment>
<proteinExistence type="predicted"/>
<dbReference type="AlphaFoldDB" id="A0A6A3BKC0"/>
<evidence type="ECO:0000313" key="7">
    <source>
        <dbReference type="Proteomes" id="UP000436088"/>
    </source>
</evidence>
<dbReference type="EMBL" id="VEPZ02000824">
    <property type="protein sequence ID" value="KAE8717450.1"/>
    <property type="molecule type" value="Genomic_DNA"/>
</dbReference>
<feature type="compositionally biased region" description="Polar residues" evidence="3">
    <location>
        <begin position="384"/>
        <end position="393"/>
    </location>
</feature>
<dbReference type="Pfam" id="PF00782">
    <property type="entry name" value="DSPc"/>
    <property type="match status" value="1"/>
</dbReference>
<feature type="compositionally biased region" description="Polar residues" evidence="3">
    <location>
        <begin position="174"/>
        <end position="188"/>
    </location>
</feature>
<dbReference type="FunFam" id="3.90.190.10:FF:000148">
    <property type="entry name" value="Dual specificity protein phosphatase PHS1"/>
    <property type="match status" value="1"/>
</dbReference>
<dbReference type="SMART" id="SM00195">
    <property type="entry name" value="DSPc"/>
    <property type="match status" value="1"/>
</dbReference>
<dbReference type="PANTHER" id="PTHR47100:SF5">
    <property type="entry name" value="DUAL SPECIFICITY PROTEIN PHOSPHATASE PHS1"/>
    <property type="match status" value="1"/>
</dbReference>
<feature type="domain" description="Tyrosine specific protein phosphatases" evidence="5">
    <location>
        <begin position="574"/>
        <end position="630"/>
    </location>
</feature>
<dbReference type="GO" id="GO:0004721">
    <property type="term" value="F:phosphoprotein phosphatase activity"/>
    <property type="evidence" value="ECO:0007669"/>
    <property type="project" value="UniProtKB-KW"/>
</dbReference>
<dbReference type="Pfam" id="PF09192">
    <property type="entry name" value="Act-Frag_cataly"/>
    <property type="match status" value="1"/>
</dbReference>
<gene>
    <name evidence="6" type="ORF">F3Y22_tig00110045pilonHSYRG00077</name>
</gene>
<feature type="region of interest" description="Disordered" evidence="3">
    <location>
        <begin position="269"/>
        <end position="288"/>
    </location>
</feature>
<dbReference type="CDD" id="cd14498">
    <property type="entry name" value="DSP"/>
    <property type="match status" value="1"/>
</dbReference>
<dbReference type="PROSITE" id="PS50054">
    <property type="entry name" value="TYR_PHOSPHATASE_DUAL"/>
    <property type="match status" value="1"/>
</dbReference>
<sequence>MATQSERLGYEFAKWLGIRTPQARVIHNSSPEWLQIKEAAQKARVKATREGDEIGEITCSELLEALELSRCLFLMSYVHGSPLLESSSAFDSKETAERTAEALGRVLLLDLVIRNEDRLPCRQLRWRGNPANLLLTDKISSTNIGSLNEAFDSAMKRFHPRVMRAIQKERRASSVDSRLSTHSQGTVSRRSDLSDIIESPRSSDMSLVGSSFNESLHSDSNIVAIDSGVPRRPPIGKRAKDQVIYPKLVELLLNSSSYSSNLLHDITCGKLGSPPPEGTERADTRGMESTSVIQEFRSGFRAALMDLQGFHIFLLTLHQKLDSLLRQFFSIINKTSGDLEKEDYAVPEPPLHPPFLGGVYFPSTPTKERVFSDNQPDCSDSESQRSVPKTLSSGHKENMDFNSPSSREGWHGKFYKGNGEPLRSLRLTAKLRDFNKFAKVDAESSKDLEQWNEMLKSDAVKLCQENNFNTGFFEGSDNNSVFDAYELKVRLEHILERIGLISEAANTEKPSLITSSLFIGGALAARSAYTLQHFGITHVLCLCSNEIGQADSQYHDLFEYKNFSIHDNEDSNISSIFEEVCDFIDHVEQIGGRVLVHCFEGKSRSATVVIAYLMLRKNSTLLEAWNSLKRAHRRAQPNDGFARILLDLDRKLHGKVSMEWHQRKPMMKVCPICGKNAGLSSSSLKLHLQKAHKKLSSGSVDSAMSMEIQKALDALKINRGGSVSPTQRQSHSVMDE</sequence>
<keyword evidence="7" id="KW-1185">Reference proteome</keyword>
<dbReference type="SUPFAM" id="SSF52799">
    <property type="entry name" value="(Phosphotyrosine protein) phosphatases II"/>
    <property type="match status" value="1"/>
</dbReference>
<keyword evidence="1" id="KW-0378">Hydrolase</keyword>
<dbReference type="PANTHER" id="PTHR47100">
    <property type="entry name" value="DUAL SPECIFICITY PROTEIN PHOSPHATASE PHS1"/>
    <property type="match status" value="1"/>
</dbReference>
<dbReference type="InterPro" id="IPR011009">
    <property type="entry name" value="Kinase-like_dom_sf"/>
</dbReference>
<feature type="region of interest" description="Disordered" evidence="3">
    <location>
        <begin position="168"/>
        <end position="193"/>
    </location>
</feature>
<reference evidence="6" key="1">
    <citation type="submission" date="2019-09" db="EMBL/GenBank/DDBJ databases">
        <title>Draft genome information of white flower Hibiscus syriacus.</title>
        <authorList>
            <person name="Kim Y.-M."/>
        </authorList>
    </citation>
    <scope>NUCLEOTIDE SEQUENCE [LARGE SCALE GENOMIC DNA]</scope>
    <source>
        <strain evidence="6">YM2019G1</strain>
    </source>
</reference>
<name>A0A6A3BKC0_HIBSY</name>
<evidence type="ECO:0000313" key="6">
    <source>
        <dbReference type="EMBL" id="KAE8717450.1"/>
    </source>
</evidence>
<dbReference type="GO" id="GO:0009737">
    <property type="term" value="P:response to abscisic acid"/>
    <property type="evidence" value="ECO:0007669"/>
    <property type="project" value="InterPro"/>
</dbReference>
<feature type="region of interest" description="Disordered" evidence="3">
    <location>
        <begin position="369"/>
        <end position="413"/>
    </location>
</feature>
<dbReference type="InterPro" id="IPR020422">
    <property type="entry name" value="TYR_PHOSPHATASE_DUAL_dom"/>
</dbReference>
<dbReference type="Gene3D" id="3.90.190.10">
    <property type="entry name" value="Protein tyrosine phosphatase superfamily"/>
    <property type="match status" value="1"/>
</dbReference>
<organism evidence="6 7">
    <name type="scientific">Hibiscus syriacus</name>
    <name type="common">Rose of Sharon</name>
    <dbReference type="NCBI Taxonomy" id="106335"/>
    <lineage>
        <taxon>Eukaryota</taxon>
        <taxon>Viridiplantae</taxon>
        <taxon>Streptophyta</taxon>
        <taxon>Embryophyta</taxon>
        <taxon>Tracheophyta</taxon>
        <taxon>Spermatophyta</taxon>
        <taxon>Magnoliopsida</taxon>
        <taxon>eudicotyledons</taxon>
        <taxon>Gunneridae</taxon>
        <taxon>Pentapetalae</taxon>
        <taxon>rosids</taxon>
        <taxon>malvids</taxon>
        <taxon>Malvales</taxon>
        <taxon>Malvaceae</taxon>
        <taxon>Malvoideae</taxon>
        <taxon>Hibiscus</taxon>
    </lineage>
</organism>
<dbReference type="PROSITE" id="PS00383">
    <property type="entry name" value="TYR_PHOSPHATASE_1"/>
    <property type="match status" value="1"/>
</dbReference>
<evidence type="ECO:0000259" key="4">
    <source>
        <dbReference type="PROSITE" id="PS50054"/>
    </source>
</evidence>
<evidence type="ECO:0000259" key="5">
    <source>
        <dbReference type="PROSITE" id="PS50056"/>
    </source>
</evidence>
<dbReference type="Proteomes" id="UP000436088">
    <property type="component" value="Unassembled WGS sequence"/>
</dbReference>